<dbReference type="RefSeq" id="WP_050023902.1">
    <property type="nucleotide sequence ID" value="NZ_JNFH02000011.1"/>
</dbReference>
<feature type="compositionally biased region" description="Polar residues" evidence="1">
    <location>
        <begin position="354"/>
        <end position="365"/>
    </location>
</feature>
<dbReference type="SUPFAM" id="SSF49265">
    <property type="entry name" value="Fibronectin type III"/>
    <property type="match status" value="1"/>
</dbReference>
<dbReference type="InterPro" id="IPR003961">
    <property type="entry name" value="FN3_dom"/>
</dbReference>
<feature type="region of interest" description="Disordered" evidence="1">
    <location>
        <begin position="942"/>
        <end position="982"/>
    </location>
</feature>
<feature type="compositionally biased region" description="Basic residues" evidence="1">
    <location>
        <begin position="972"/>
        <end position="982"/>
    </location>
</feature>
<feature type="domain" description="Fibronectin type-III" evidence="2">
    <location>
        <begin position="179"/>
        <end position="272"/>
    </location>
</feature>
<dbReference type="OrthoDB" id="329111at2157"/>
<feature type="region of interest" description="Disordered" evidence="1">
    <location>
        <begin position="66"/>
        <end position="89"/>
    </location>
</feature>
<proteinExistence type="predicted"/>
<dbReference type="EMBL" id="JNFH02000011">
    <property type="protein sequence ID" value="KKF39893.1"/>
    <property type="molecule type" value="Genomic_DNA"/>
</dbReference>
<dbReference type="InterPro" id="IPR013783">
    <property type="entry name" value="Ig-like_fold"/>
</dbReference>
<feature type="compositionally biased region" description="Low complexity" evidence="1">
    <location>
        <begin position="954"/>
        <end position="971"/>
    </location>
</feature>
<evidence type="ECO:0000313" key="3">
    <source>
        <dbReference type="EMBL" id="KKF39893.1"/>
    </source>
</evidence>
<organism evidence="3 4">
    <name type="scientific">Halorubrum saccharovorum</name>
    <dbReference type="NCBI Taxonomy" id="2248"/>
    <lineage>
        <taxon>Archaea</taxon>
        <taxon>Methanobacteriati</taxon>
        <taxon>Methanobacteriota</taxon>
        <taxon>Stenosarchaea group</taxon>
        <taxon>Halobacteria</taxon>
        <taxon>Halobacteriales</taxon>
        <taxon>Haloferacaceae</taxon>
        <taxon>Halorubrum</taxon>
    </lineage>
</organism>
<evidence type="ECO:0000259" key="2">
    <source>
        <dbReference type="PROSITE" id="PS50853"/>
    </source>
</evidence>
<feature type="region of interest" description="Disordered" evidence="1">
    <location>
        <begin position="351"/>
        <end position="371"/>
    </location>
</feature>
<sequence length="982" mass="106859">MTDATVTWTLNSTDEDGVRVYVKKSNESSWGSPEADLPAGAESATIVDVPDGAELDVRVEAYTADASSSDTLAPAATSPLPDEDQPVLGNGVEDEVAVDRETATTNNGDVRIQIRETGQSSWDSNATGFGEFVGAYNTLSMEFVGRLDGEEYEVRARTETEYATGAWTDPVSIITKFPGSDDLAVTVVSSTETALAWTDVADNEVGQRVVRERLGPDGSWWRERVLKDVGPNTETYTDTTAQPDREYRYRVRSYTEHAEADSNLETVETPALDGVRDRRVPASGPYVVIDHPDGDPLTPTITDIDWSPTVNERPTVEIEVPQSDRWEALTGQPMRVWRDGTQLPIDTLEGVSDSVGSSGTATTLEGSGGPQLDEYTDDIQIDEQEIHLAVRDLIDEYTDYGRNVDDPATDTRSDVLVLSETGNTLEDVLAEAIAATDPLGVTQVDGISMLQTGWFREAEDANVVDATTYYADQEGNDGAWSGNQSVRLESAGDGIEFEIETGHEIPADQFAARFLQAAVGGNPEIELFFDGTLIETFNTDFFIEDTDQFDLDWDTETVLNPDGAIPPGTHTVTLDVTAAGSGYLAVDAAHIADDRYSYTFDNQPVDEVVDGPEEYPPQIDVVFEDVVSVEQVIGGSLDAVLSSTAGAQAVAISNDEGTTWHEATNSETVSTAFADATQTLRARVTLSRYAQNPDLSPAQGDTGQSLDEIQLRADLEDTPVLLDKQYRDRLNGVLATIADDGRMVWELRRDPDAPADDPTGYIIEWTQIGQRSRASTAPATNVERRVTREESYDRVVVFGKSRGVEGSEFSVSSGATLTSIGNEWVVPDSERIYDPDTDQVFERGEDYRMDWAFGGLELLDGGDMTAGTTYAADYEWRYRGEATTPSVDASEARTVEKKIPSATSGRECDQLALSILKDVQEDQVEATLTVVEPAPDVPLVEAISHPRLPEASRRSAAWSARRRTSASTASRTGRRPARSSTT</sequence>
<name>A0A0F8BHZ6_9EURY</name>
<accession>A0A0F8BHZ6</accession>
<gene>
    <name evidence="3" type="ORF">FK85_25050</name>
</gene>
<dbReference type="AlphaFoldDB" id="A0A0F8BHZ6"/>
<dbReference type="PROSITE" id="PS50853">
    <property type="entry name" value="FN3"/>
    <property type="match status" value="1"/>
</dbReference>
<evidence type="ECO:0000313" key="4">
    <source>
        <dbReference type="Proteomes" id="UP000053331"/>
    </source>
</evidence>
<dbReference type="Proteomes" id="UP000053331">
    <property type="component" value="Unassembled WGS sequence"/>
</dbReference>
<keyword evidence="4" id="KW-1185">Reference proteome</keyword>
<comment type="caution">
    <text evidence="3">The sequence shown here is derived from an EMBL/GenBank/DDBJ whole genome shotgun (WGS) entry which is preliminary data.</text>
</comment>
<reference evidence="3 4" key="1">
    <citation type="journal article" date="2015" name="Genome Announc.">
        <title>Draft genome sequence of a Halorubrum H3 strain isolated from the burlinskoye salt lake (Altai Krai, Russia).</title>
        <authorList>
            <person name="Rozanov A.S."/>
            <person name="Bryanskaya A.V."/>
            <person name="Malup T.K."/>
            <person name="Kotenko A.V."/>
            <person name="Peltek S.E."/>
        </authorList>
    </citation>
    <scope>NUCLEOTIDE SEQUENCE [LARGE SCALE GENOMIC DNA]</scope>
    <source>
        <strain evidence="3 4">H3</strain>
    </source>
</reference>
<evidence type="ECO:0000256" key="1">
    <source>
        <dbReference type="SAM" id="MobiDB-lite"/>
    </source>
</evidence>
<dbReference type="Gene3D" id="2.60.40.10">
    <property type="entry name" value="Immunoglobulins"/>
    <property type="match status" value="1"/>
</dbReference>
<dbReference type="InterPro" id="IPR036116">
    <property type="entry name" value="FN3_sf"/>
</dbReference>
<protein>
    <recommendedName>
        <fullName evidence="2">Fibronectin type-III domain-containing protein</fullName>
    </recommendedName>
</protein>
<dbReference type="Gene3D" id="2.60.120.260">
    <property type="entry name" value="Galactose-binding domain-like"/>
    <property type="match status" value="1"/>
</dbReference>